<reference evidence="6" key="1">
    <citation type="journal article" date="2012" name="PLoS ONE">
        <title>Gene sets for utilization of primary and secondary nutrition supplies in the distal gut of endangered iberian lynx.</title>
        <authorList>
            <person name="Alcaide M."/>
            <person name="Messina E."/>
            <person name="Richter M."/>
            <person name="Bargiela R."/>
            <person name="Peplies J."/>
            <person name="Huws S.A."/>
            <person name="Newbold C.J."/>
            <person name="Golyshin P.N."/>
            <person name="Simon M.A."/>
            <person name="Lopez G."/>
            <person name="Yakimov M.M."/>
            <person name="Ferrer M."/>
        </authorList>
    </citation>
    <scope>NUCLEOTIDE SEQUENCE</scope>
</reference>
<evidence type="ECO:0000313" key="6">
    <source>
        <dbReference type="EMBL" id="EJX01733.1"/>
    </source>
</evidence>
<dbReference type="PANTHER" id="PTHR37307:SF1">
    <property type="entry name" value="CELL DIVISION PROTEIN WHIA-RELATED"/>
    <property type="match status" value="1"/>
</dbReference>
<dbReference type="InterPro" id="IPR027434">
    <property type="entry name" value="Homing_endonucl"/>
</dbReference>
<keyword evidence="3" id="KW-0131">Cell cycle</keyword>
<dbReference type="Pfam" id="PF14527">
    <property type="entry name" value="LAGLIDADG_WhiA"/>
    <property type="match status" value="1"/>
</dbReference>
<dbReference type="EMBL" id="AMCI01002840">
    <property type="protein sequence ID" value="EJX01733.1"/>
    <property type="molecule type" value="Genomic_DNA"/>
</dbReference>
<dbReference type="InterPro" id="IPR003802">
    <property type="entry name" value="Sporulation_regulator_WhiA"/>
</dbReference>
<evidence type="ECO:0000256" key="1">
    <source>
        <dbReference type="ARBA" id="ARBA00022618"/>
    </source>
</evidence>
<dbReference type="PANTHER" id="PTHR37307">
    <property type="entry name" value="CELL DIVISION PROTEIN WHIA-RELATED"/>
    <property type="match status" value="1"/>
</dbReference>
<evidence type="ECO:0000256" key="2">
    <source>
        <dbReference type="ARBA" id="ARBA00023125"/>
    </source>
</evidence>
<dbReference type="NCBIfam" id="TIGR00647">
    <property type="entry name" value="DNA_bind_WhiA"/>
    <property type="match status" value="1"/>
</dbReference>
<organism evidence="6">
    <name type="scientific">gut metagenome</name>
    <dbReference type="NCBI Taxonomy" id="749906"/>
    <lineage>
        <taxon>unclassified sequences</taxon>
        <taxon>metagenomes</taxon>
        <taxon>organismal metagenomes</taxon>
    </lineage>
</organism>
<evidence type="ECO:0000256" key="3">
    <source>
        <dbReference type="ARBA" id="ARBA00023306"/>
    </source>
</evidence>
<sequence>MSGLSQHINFGMIENECCRASFVRGAFLAGGAVTDPEKNYHLELATPHHSVSREMYSILLDMEFSPKETERSGNSLLYFKKADAIADFFTKIGAPVAAMNVMTAKVDKEMRNTITRQINCDSANTDKTVAAAQAQIDAIHRFARSYGLDALPEPLKDAALLRITNPAASLADLAMLSMPKVSKSCLSHRLKKIMSMAPEDGE</sequence>
<accession>J9GIF6</accession>
<feature type="domain" description="WhiA LAGLIDADG-like" evidence="5">
    <location>
        <begin position="20"/>
        <end position="111"/>
    </location>
</feature>
<evidence type="ECO:0000259" key="4">
    <source>
        <dbReference type="Pfam" id="PF02650"/>
    </source>
</evidence>
<gene>
    <name evidence="6" type="ORF">EVA_10162</name>
</gene>
<comment type="caution">
    <text evidence="6">The sequence shown here is derived from an EMBL/GenBank/DDBJ whole genome shotgun (WGS) entry which is preliminary data.</text>
</comment>
<keyword evidence="2" id="KW-0238">DNA-binding</keyword>
<evidence type="ECO:0000259" key="5">
    <source>
        <dbReference type="Pfam" id="PF14527"/>
    </source>
</evidence>
<name>J9GIF6_9ZZZZ</name>
<dbReference type="Gene3D" id="3.10.28.10">
    <property type="entry name" value="Homing endonucleases"/>
    <property type="match status" value="1"/>
</dbReference>
<keyword evidence="1" id="KW-0132">Cell division</keyword>
<dbReference type="GO" id="GO:0003677">
    <property type="term" value="F:DNA binding"/>
    <property type="evidence" value="ECO:0007669"/>
    <property type="project" value="UniProtKB-KW"/>
</dbReference>
<proteinExistence type="predicted"/>
<dbReference type="SUPFAM" id="SSF55608">
    <property type="entry name" value="Homing endonucleases"/>
    <property type="match status" value="1"/>
</dbReference>
<dbReference type="Pfam" id="PF02650">
    <property type="entry name" value="HTH_WhiA"/>
    <property type="match status" value="1"/>
</dbReference>
<protein>
    <submittedName>
        <fullName evidence="6">Sporulation regulator WhiA</fullName>
    </submittedName>
</protein>
<feature type="domain" description="Sporulation regulator WhiA C-terminal" evidence="4">
    <location>
        <begin position="114"/>
        <end position="197"/>
    </location>
</feature>
<dbReference type="AlphaFoldDB" id="J9GIF6"/>
<dbReference type="GO" id="GO:0043937">
    <property type="term" value="P:regulation of sporulation"/>
    <property type="evidence" value="ECO:0007669"/>
    <property type="project" value="InterPro"/>
</dbReference>
<dbReference type="GO" id="GO:0051301">
    <property type="term" value="P:cell division"/>
    <property type="evidence" value="ECO:0007669"/>
    <property type="project" value="UniProtKB-KW"/>
</dbReference>
<dbReference type="InterPro" id="IPR039518">
    <property type="entry name" value="WhiA_LAGLIDADG_dom"/>
</dbReference>
<dbReference type="InterPro" id="IPR023054">
    <property type="entry name" value="Sporulation_regulator_WhiA_C"/>
</dbReference>